<feature type="compositionally biased region" description="Acidic residues" evidence="1">
    <location>
        <begin position="770"/>
        <end position="780"/>
    </location>
</feature>
<reference evidence="2 3" key="1">
    <citation type="submission" date="2024-04" db="EMBL/GenBank/DDBJ databases">
        <title>Phyllosticta paracitricarpa is synonymous to the EU quarantine fungus P. citricarpa based on phylogenomic analyses.</title>
        <authorList>
            <consortium name="Lawrence Berkeley National Laboratory"/>
            <person name="Van Ingen-Buijs V.A."/>
            <person name="Van Westerhoven A.C."/>
            <person name="Haridas S."/>
            <person name="Skiadas P."/>
            <person name="Martin F."/>
            <person name="Groenewald J.Z."/>
            <person name="Crous P.W."/>
            <person name="Seidl M.F."/>
        </authorList>
    </citation>
    <scope>NUCLEOTIDE SEQUENCE [LARGE SCALE GENOMIC DNA]</scope>
    <source>
        <strain evidence="2 3">CBS 123374</strain>
    </source>
</reference>
<dbReference type="Proteomes" id="UP001492380">
    <property type="component" value="Unassembled WGS sequence"/>
</dbReference>
<keyword evidence="3" id="KW-1185">Reference proteome</keyword>
<feature type="compositionally biased region" description="Basic residues" evidence="1">
    <location>
        <begin position="611"/>
        <end position="622"/>
    </location>
</feature>
<feature type="compositionally biased region" description="Low complexity" evidence="1">
    <location>
        <begin position="644"/>
        <end position="658"/>
    </location>
</feature>
<feature type="compositionally biased region" description="Basic and acidic residues" evidence="1">
    <location>
        <begin position="224"/>
        <end position="241"/>
    </location>
</feature>
<feature type="region of interest" description="Disordered" evidence="1">
    <location>
        <begin position="105"/>
        <end position="438"/>
    </location>
</feature>
<feature type="compositionally biased region" description="Polar residues" evidence="1">
    <location>
        <begin position="37"/>
        <end position="50"/>
    </location>
</feature>
<feature type="compositionally biased region" description="Basic and acidic residues" evidence="1">
    <location>
        <begin position="905"/>
        <end position="936"/>
    </location>
</feature>
<sequence>MQRNPHGTAGATANDYSAPSSKSSSPRRVNFDLTPNKKPNWQQNTTSPLSSPRGVPPSIPYCDLAIPQSKHGHGLGEPSRTNSPNHSRRRWAELCALARNSLVTLESARKGTSSSSSTPPPPSPQKTHSPAPKSPLKPCLKSPTSPTFAPQLPPPAPVPPPPRTPRRTVWRSQVAPSLPTLVEVSSAASGGKSDNASRASKSGKSSQVRGGRPNRPRASTGRNGRHERYEMERMKRTRESGGRVSQTNKKNAHGVGSKAASKHDERRKREPKIDAIDSELSNTSKSSRGGGKGRVTKSKDATKHPPRPPLTRRDALLEAMRVEDPPAPPLASSSVYSSSECSSPSIYTSSSVYSSSTATPESPTTSTDRSSPPSTPMSKRTASTEPTSYTSGSETTSPPKTPLTPTSPTKTMTSQTVTEMESEAESAQTETVEDSASCTHRTVSSVALGSALGLTKPSSAVRSVMGLERCEMAKAREPLIGETGRRKSRKTTEDRKEEKDERRATSSKSKEEVPEPPPPPKPQPRVRKRKQARFPEVEEAPAKDLKKTVSDPGERHHATGRMTAEDRPRRDGKDGSSKGGRKRVTTKPSAAVEKENKDPEPLDAEGEAQMPRRHVSHSIKSRRSVCVRGQGMHLYIDMAHKKPSSTTSTTTNATANPPLLSPHRYHRPTLANHNSNSLQVPAPMDDDTTSCISSTSLHPGVDLSTNAANPKNLPFKNPFAPPPPPDQMRYTRPVRRPYRWPRLDRGFDGVAGPRPPLDLGKELPPIPAGDSEDEYPEDEVVFDKTRSSHRQRQRPRRGSGGLHGPRPGPLPRRLSLSLSALPDTPFLGALDVSRLAVGEERVFRLPDPPTASAVEGAAAQTSPRRQASAPPQRSAAGAWQVQEESAGGNGSGNGTARARTMPARRRTDADVGVGERARARGRGKGEADYEHEHPAMDADAPNHTQTQPQPFSPSRVRDSQKDKTKDQEKETSKQNPTNDTTTPEVEIDGIARRLAFAIKNGRAKGSRAVKVSWVVGY</sequence>
<name>A0ABR1YNL8_9PEZI</name>
<feature type="compositionally biased region" description="Low complexity" evidence="1">
    <location>
        <begin position="17"/>
        <end position="26"/>
    </location>
</feature>
<feature type="compositionally biased region" description="Low complexity" evidence="1">
    <location>
        <begin position="125"/>
        <end position="150"/>
    </location>
</feature>
<feature type="compositionally biased region" description="Low complexity" evidence="1">
    <location>
        <begin position="393"/>
        <end position="418"/>
    </location>
</feature>
<feature type="compositionally biased region" description="Pro residues" evidence="1">
    <location>
        <begin position="151"/>
        <end position="163"/>
    </location>
</feature>
<feature type="compositionally biased region" description="Polar residues" evidence="1">
    <location>
        <begin position="186"/>
        <end position="208"/>
    </location>
</feature>
<feature type="compositionally biased region" description="Basic residues" evidence="1">
    <location>
        <begin position="787"/>
        <end position="797"/>
    </location>
</feature>
<accession>A0ABR1YNL8</accession>
<feature type="compositionally biased region" description="Basic and acidic residues" evidence="1">
    <location>
        <begin position="311"/>
        <end position="324"/>
    </location>
</feature>
<evidence type="ECO:0000256" key="1">
    <source>
        <dbReference type="SAM" id="MobiDB-lite"/>
    </source>
</evidence>
<feature type="compositionally biased region" description="Basic and acidic residues" evidence="1">
    <location>
        <begin position="533"/>
        <end position="576"/>
    </location>
</feature>
<feature type="compositionally biased region" description="Basic and acidic residues" evidence="1">
    <location>
        <begin position="470"/>
        <end position="513"/>
    </location>
</feature>
<feature type="region of interest" description="Disordered" evidence="1">
    <location>
        <begin position="1"/>
        <end position="92"/>
    </location>
</feature>
<feature type="compositionally biased region" description="Polar residues" evidence="1">
    <location>
        <begin position="859"/>
        <end position="871"/>
    </location>
</feature>
<organism evidence="2 3">
    <name type="scientific">Phyllosticta capitalensis</name>
    <dbReference type="NCBI Taxonomy" id="121624"/>
    <lineage>
        <taxon>Eukaryota</taxon>
        <taxon>Fungi</taxon>
        <taxon>Dikarya</taxon>
        <taxon>Ascomycota</taxon>
        <taxon>Pezizomycotina</taxon>
        <taxon>Dothideomycetes</taxon>
        <taxon>Dothideomycetes incertae sedis</taxon>
        <taxon>Botryosphaeriales</taxon>
        <taxon>Phyllostictaceae</taxon>
        <taxon>Phyllosticta</taxon>
    </lineage>
</organism>
<feature type="compositionally biased region" description="Polar residues" evidence="1">
    <location>
        <begin position="973"/>
        <end position="983"/>
    </location>
</feature>
<proteinExistence type="predicted"/>
<feature type="region of interest" description="Disordered" evidence="1">
    <location>
        <begin position="470"/>
        <end position="622"/>
    </location>
</feature>
<dbReference type="EMBL" id="JBBWRZ010000006">
    <property type="protein sequence ID" value="KAK8234090.1"/>
    <property type="molecule type" value="Genomic_DNA"/>
</dbReference>
<feature type="region of interest" description="Disordered" evidence="1">
    <location>
        <begin position="845"/>
        <end position="984"/>
    </location>
</feature>
<feature type="compositionally biased region" description="Basic and acidic residues" evidence="1">
    <location>
        <begin position="955"/>
        <end position="972"/>
    </location>
</feature>
<feature type="region of interest" description="Disordered" evidence="1">
    <location>
        <begin position="641"/>
        <end position="816"/>
    </location>
</feature>
<protein>
    <submittedName>
        <fullName evidence="2">Uncharacterized protein</fullName>
    </submittedName>
</protein>
<feature type="compositionally biased region" description="Low complexity" evidence="1">
    <location>
        <begin position="330"/>
        <end position="372"/>
    </location>
</feature>
<gene>
    <name evidence="2" type="ORF">HDK90DRAFT_467080</name>
</gene>
<evidence type="ECO:0000313" key="3">
    <source>
        <dbReference type="Proteomes" id="UP001492380"/>
    </source>
</evidence>
<feature type="compositionally biased region" description="Polar residues" evidence="1">
    <location>
        <begin position="377"/>
        <end position="392"/>
    </location>
</feature>
<feature type="compositionally biased region" description="Low complexity" evidence="1">
    <location>
        <begin position="706"/>
        <end position="718"/>
    </location>
</feature>
<feature type="compositionally biased region" description="Basic and acidic residues" evidence="1">
    <location>
        <begin position="261"/>
        <end position="275"/>
    </location>
</feature>
<feature type="compositionally biased region" description="Polar residues" evidence="1">
    <location>
        <begin position="425"/>
        <end position="438"/>
    </location>
</feature>
<comment type="caution">
    <text evidence="2">The sequence shown here is derived from an EMBL/GenBank/DDBJ whole genome shotgun (WGS) entry which is preliminary data.</text>
</comment>
<evidence type="ECO:0000313" key="2">
    <source>
        <dbReference type="EMBL" id="KAK8234090.1"/>
    </source>
</evidence>